<dbReference type="PANTHER" id="PTHR14859">
    <property type="entry name" value="CALCOFLUOR WHITE HYPERSENSITIVE PROTEIN PRECURSOR"/>
    <property type="match status" value="1"/>
</dbReference>
<comment type="caution">
    <text evidence="2">The sequence shown here is derived from an EMBL/GenBank/DDBJ whole genome shotgun (WGS) entry which is preliminary data.</text>
</comment>
<proteinExistence type="predicted"/>
<dbReference type="InterPro" id="IPR036691">
    <property type="entry name" value="Endo/exonu/phosph_ase_sf"/>
</dbReference>
<dbReference type="GO" id="GO:0004519">
    <property type="term" value="F:endonuclease activity"/>
    <property type="evidence" value="ECO:0007669"/>
    <property type="project" value="UniProtKB-KW"/>
</dbReference>
<evidence type="ECO:0000259" key="1">
    <source>
        <dbReference type="Pfam" id="PF03372"/>
    </source>
</evidence>
<dbReference type="EMBL" id="JAMFMA010000001">
    <property type="protein sequence ID" value="MCL6272635.1"/>
    <property type="molecule type" value="Genomic_DNA"/>
</dbReference>
<sequence length="267" mass="30031">MTTSCTFRTVLTVTILITVLFNSMAQETSTIRVLTYNIYHGETMKGNFDLDLISATIKSVNPDLVALQEVDVHTDRAMGMNIVTELAQRTGLIPIFGSAMPFSNGYYGVGILSKHPIVKSQNHKLPSKVGHEPRTALEIWVALKSKDTIRFVSTHLDNMDENSDRLNQAKFINQTFADKESYAPTILAGDLNALPYGETMKIFYNHWQKSFSENTPTSPSSNPQSKIDYILYRPQDRWEVISTKVIQEPVGSDHLPVLSVLKLLPRR</sequence>
<dbReference type="RefSeq" id="WP_249655821.1">
    <property type="nucleotide sequence ID" value="NZ_JAMFMA010000001.1"/>
</dbReference>
<dbReference type="Proteomes" id="UP001203607">
    <property type="component" value="Unassembled WGS sequence"/>
</dbReference>
<protein>
    <submittedName>
        <fullName evidence="2">Endonuclease/exonuclease/phosphatase family protein</fullName>
    </submittedName>
</protein>
<accession>A0ABT0PMM7</accession>
<keyword evidence="2" id="KW-0378">Hydrolase</keyword>
<feature type="domain" description="Endonuclease/exonuclease/phosphatase" evidence="1">
    <location>
        <begin position="34"/>
        <end position="254"/>
    </location>
</feature>
<keyword evidence="2" id="KW-0255">Endonuclease</keyword>
<evidence type="ECO:0000313" key="2">
    <source>
        <dbReference type="EMBL" id="MCL6272635.1"/>
    </source>
</evidence>
<gene>
    <name evidence="2" type="ORF">M3P19_01375</name>
</gene>
<dbReference type="PANTHER" id="PTHR14859:SF15">
    <property type="entry name" value="ENDONUCLEASE_EXONUCLEASE_PHOSPHATASE DOMAIN-CONTAINING PROTEIN"/>
    <property type="match status" value="1"/>
</dbReference>
<dbReference type="Pfam" id="PF03372">
    <property type="entry name" value="Exo_endo_phos"/>
    <property type="match status" value="1"/>
</dbReference>
<dbReference type="InterPro" id="IPR051916">
    <property type="entry name" value="GPI-anchor_lipid_remodeler"/>
</dbReference>
<evidence type="ECO:0000313" key="3">
    <source>
        <dbReference type="Proteomes" id="UP001203607"/>
    </source>
</evidence>
<dbReference type="InterPro" id="IPR005135">
    <property type="entry name" value="Endo/exonuclease/phosphatase"/>
</dbReference>
<organism evidence="2 3">
    <name type="scientific">Flagellimonas spongiicola</name>
    <dbReference type="NCBI Taxonomy" id="2942208"/>
    <lineage>
        <taxon>Bacteria</taxon>
        <taxon>Pseudomonadati</taxon>
        <taxon>Bacteroidota</taxon>
        <taxon>Flavobacteriia</taxon>
        <taxon>Flavobacteriales</taxon>
        <taxon>Flavobacteriaceae</taxon>
        <taxon>Flagellimonas</taxon>
    </lineage>
</organism>
<dbReference type="SUPFAM" id="SSF56219">
    <property type="entry name" value="DNase I-like"/>
    <property type="match status" value="1"/>
</dbReference>
<dbReference type="Gene3D" id="3.60.10.10">
    <property type="entry name" value="Endonuclease/exonuclease/phosphatase"/>
    <property type="match status" value="1"/>
</dbReference>
<keyword evidence="3" id="KW-1185">Reference proteome</keyword>
<name>A0ABT0PMM7_9FLAO</name>
<keyword evidence="2" id="KW-0540">Nuclease</keyword>
<reference evidence="2 3" key="1">
    <citation type="submission" date="2022-05" db="EMBL/GenBank/DDBJ databases">
        <authorList>
            <person name="Park J.-S."/>
        </authorList>
    </citation>
    <scope>NUCLEOTIDE SEQUENCE [LARGE SCALE GENOMIC DNA]</scope>
    <source>
        <strain evidence="2 3">2012CJ35-5</strain>
    </source>
</reference>